<keyword evidence="5 9" id="KW-0798">TonB box</keyword>
<keyword evidence="3 8" id="KW-1134">Transmembrane beta strand</keyword>
<evidence type="ECO:0000256" key="5">
    <source>
        <dbReference type="ARBA" id="ARBA00023077"/>
    </source>
</evidence>
<dbReference type="InterPro" id="IPR012910">
    <property type="entry name" value="Plug_dom"/>
</dbReference>
<comment type="subcellular location">
    <subcellularLocation>
        <location evidence="1 8">Cell outer membrane</location>
        <topology evidence="1 8">Multi-pass membrane protein</topology>
    </subcellularLocation>
</comment>
<dbReference type="Pfam" id="PF00593">
    <property type="entry name" value="TonB_dep_Rec_b-barrel"/>
    <property type="match status" value="1"/>
</dbReference>
<evidence type="ECO:0000256" key="3">
    <source>
        <dbReference type="ARBA" id="ARBA00022452"/>
    </source>
</evidence>
<comment type="similarity">
    <text evidence="8 9">Belongs to the TonB-dependent receptor family.</text>
</comment>
<accession>A0ABX7TAW6</accession>
<feature type="domain" description="TonB-dependent receptor plug" evidence="12">
    <location>
        <begin position="47"/>
        <end position="151"/>
    </location>
</feature>
<keyword evidence="14" id="KW-1185">Reference proteome</keyword>
<evidence type="ECO:0000256" key="6">
    <source>
        <dbReference type="ARBA" id="ARBA00023136"/>
    </source>
</evidence>
<evidence type="ECO:0000256" key="1">
    <source>
        <dbReference type="ARBA" id="ARBA00004571"/>
    </source>
</evidence>
<evidence type="ECO:0000259" key="12">
    <source>
        <dbReference type="Pfam" id="PF07715"/>
    </source>
</evidence>
<keyword evidence="2 8" id="KW-0813">Transport</keyword>
<keyword evidence="10" id="KW-0732">Signal</keyword>
<evidence type="ECO:0000259" key="11">
    <source>
        <dbReference type="Pfam" id="PF00593"/>
    </source>
</evidence>
<evidence type="ECO:0000256" key="2">
    <source>
        <dbReference type="ARBA" id="ARBA00022448"/>
    </source>
</evidence>
<dbReference type="InterPro" id="IPR036942">
    <property type="entry name" value="Beta-barrel_TonB_sf"/>
</dbReference>
<feature type="domain" description="TonB-dependent receptor-like beta-barrel" evidence="11">
    <location>
        <begin position="361"/>
        <end position="815"/>
    </location>
</feature>
<evidence type="ECO:0000313" key="14">
    <source>
        <dbReference type="Proteomes" id="UP000663923"/>
    </source>
</evidence>
<dbReference type="EMBL" id="CP071794">
    <property type="protein sequence ID" value="QTD57418.1"/>
    <property type="molecule type" value="Genomic_DNA"/>
</dbReference>
<dbReference type="InterPro" id="IPR037066">
    <property type="entry name" value="Plug_dom_sf"/>
</dbReference>
<sequence>MRLCVFITSSLSALVISQPTFAQSSAANNEIVVTGQRAQQANAIAEKRSALGIIDVASADEIGQLPDNNVAEVVERLPGVGVQYDQGEGRFVSIRGVPAELNGYTVNGFELGNPDGDTRALPLDVISGQLLNRIEVSKVKTSDLLGQGIGGTINLVTQTAFDFDRPFIFSANGKVGYQELREGSQPIEGDVTIGGRFGADEEFGILLGASYSDRTFTSFGFFPDDWFEVPEAARGALPSNIKYTDYRLNRERIGASGSLDWRGGATELYIRGIYSIFKEDEYRQRLRIDFDDAVLDPGGVTGSATDTEQRSDLRLEQKEKSVLAIMAGGSSEIGSDWIIDYGAAFVHNEVREPNQSWQFRGNPGPVSLDFSDRLYTVIPDNGFLEPSDLGFRSFTAQDDSGDEDIWQGRLDFTRNLALGEDSFLKFGANIRLTDKSFDAETANYGRGDADNRFTLDGLSGPDVTVFPRSGRGYRITPVIDEFLIQDFTNANLNGPLFVFDDGDTLEDGTLDDFSLDENIYAGYMMANLDFGEIAVTAGLRVERTELDITGFRLDEETTTVLPATERKRYTDFLPSIVVRISPADDVIFRAAYSRSIGRPQYADLSPGGAISFDLSDTGIVEGSASLGNADLDPFVADSFDMTAEWYFAPGGLLSLGAFAKFIDNPIFTETLTLFDTSFAGRDYDILRFSQPQNAEQGDIIGLEAAYQQQFTMLPGLLSGLGVNLNVTFIDSNLRVPDRKNGGFPEQSDLLWGAQLFYQKGPVEASVAYNHTGRAPIGISGAPVTDEYNDDLRRLDAKIAFDVTDNIRIFAEGKNLTDEPTRQYQGEDFRDRVIQQERYGRTYYAGVSVRW</sequence>
<dbReference type="InterPro" id="IPR010104">
    <property type="entry name" value="TonB_rcpt_bac"/>
</dbReference>
<dbReference type="CDD" id="cd01347">
    <property type="entry name" value="ligand_gated_channel"/>
    <property type="match status" value="1"/>
</dbReference>
<proteinExistence type="inferred from homology"/>
<feature type="signal peptide" evidence="10">
    <location>
        <begin position="1"/>
        <end position="22"/>
    </location>
</feature>
<dbReference type="Gene3D" id="2.40.170.20">
    <property type="entry name" value="TonB-dependent receptor, beta-barrel domain"/>
    <property type="match status" value="1"/>
</dbReference>
<keyword evidence="7 8" id="KW-0998">Cell outer membrane</keyword>
<dbReference type="PANTHER" id="PTHR40980:SF4">
    <property type="entry name" value="TONB-DEPENDENT RECEPTOR-LIKE BETA-BARREL DOMAIN-CONTAINING PROTEIN"/>
    <property type="match status" value="1"/>
</dbReference>
<reference evidence="13 14" key="1">
    <citation type="submission" date="2021-03" db="EMBL/GenBank/DDBJ databases">
        <title>Complete genome of Parasphingorhabdus_sp.JHSY0214.</title>
        <authorList>
            <person name="Yoo J.H."/>
            <person name="Bae J.W."/>
        </authorList>
    </citation>
    <scope>NUCLEOTIDE SEQUENCE [LARGE SCALE GENOMIC DNA]</scope>
    <source>
        <strain evidence="13 14">JHSY0214</strain>
    </source>
</reference>
<keyword evidence="13" id="KW-0675">Receptor</keyword>
<dbReference type="InterPro" id="IPR000531">
    <property type="entry name" value="Beta-barrel_TonB"/>
</dbReference>
<gene>
    <name evidence="13" type="ORF">J4G78_07795</name>
</gene>
<evidence type="ECO:0000256" key="7">
    <source>
        <dbReference type="ARBA" id="ARBA00023237"/>
    </source>
</evidence>
<name>A0ABX7TAW6_9SPHN</name>
<dbReference type="Pfam" id="PF07715">
    <property type="entry name" value="Plug"/>
    <property type="match status" value="1"/>
</dbReference>
<keyword evidence="6 8" id="KW-0472">Membrane</keyword>
<protein>
    <submittedName>
        <fullName evidence="13">TonB-dependent receptor</fullName>
    </submittedName>
</protein>
<keyword evidence="4 8" id="KW-0812">Transmembrane</keyword>
<dbReference type="InterPro" id="IPR039426">
    <property type="entry name" value="TonB-dep_rcpt-like"/>
</dbReference>
<dbReference type="Gene3D" id="2.170.130.10">
    <property type="entry name" value="TonB-dependent receptor, plug domain"/>
    <property type="match status" value="1"/>
</dbReference>
<dbReference type="PANTHER" id="PTHR40980">
    <property type="entry name" value="PLUG DOMAIN-CONTAINING PROTEIN"/>
    <property type="match status" value="1"/>
</dbReference>
<dbReference type="NCBIfam" id="TIGR01782">
    <property type="entry name" value="TonB-Xanth-Caul"/>
    <property type="match status" value="1"/>
</dbReference>
<dbReference type="Proteomes" id="UP000663923">
    <property type="component" value="Chromosome"/>
</dbReference>
<organism evidence="13 14">
    <name type="scientific">Parasphingorhabdus cellanae</name>
    <dbReference type="NCBI Taxonomy" id="2806553"/>
    <lineage>
        <taxon>Bacteria</taxon>
        <taxon>Pseudomonadati</taxon>
        <taxon>Pseudomonadota</taxon>
        <taxon>Alphaproteobacteria</taxon>
        <taxon>Sphingomonadales</taxon>
        <taxon>Sphingomonadaceae</taxon>
        <taxon>Parasphingorhabdus</taxon>
    </lineage>
</organism>
<dbReference type="RefSeq" id="WP_207989858.1">
    <property type="nucleotide sequence ID" value="NZ_CP071794.1"/>
</dbReference>
<evidence type="ECO:0000313" key="13">
    <source>
        <dbReference type="EMBL" id="QTD57418.1"/>
    </source>
</evidence>
<evidence type="ECO:0000256" key="4">
    <source>
        <dbReference type="ARBA" id="ARBA00022692"/>
    </source>
</evidence>
<feature type="chain" id="PRO_5046523516" evidence="10">
    <location>
        <begin position="23"/>
        <end position="850"/>
    </location>
</feature>
<evidence type="ECO:0000256" key="10">
    <source>
        <dbReference type="SAM" id="SignalP"/>
    </source>
</evidence>
<dbReference type="SUPFAM" id="SSF56935">
    <property type="entry name" value="Porins"/>
    <property type="match status" value="1"/>
</dbReference>
<dbReference type="PROSITE" id="PS52016">
    <property type="entry name" value="TONB_DEPENDENT_REC_3"/>
    <property type="match status" value="1"/>
</dbReference>
<evidence type="ECO:0000256" key="9">
    <source>
        <dbReference type="RuleBase" id="RU003357"/>
    </source>
</evidence>
<evidence type="ECO:0000256" key="8">
    <source>
        <dbReference type="PROSITE-ProRule" id="PRU01360"/>
    </source>
</evidence>